<dbReference type="PANTHER" id="PTHR10663">
    <property type="entry name" value="GUANYL-NUCLEOTIDE EXCHANGE FACTOR"/>
    <property type="match status" value="1"/>
</dbReference>
<proteinExistence type="predicted"/>
<dbReference type="Pfam" id="PF00169">
    <property type="entry name" value="PH"/>
    <property type="match status" value="1"/>
</dbReference>
<feature type="region of interest" description="Disordered" evidence="1">
    <location>
        <begin position="1374"/>
        <end position="1433"/>
    </location>
</feature>
<dbReference type="InterPro" id="IPR001849">
    <property type="entry name" value="PH_domain"/>
</dbReference>
<feature type="compositionally biased region" description="Low complexity" evidence="1">
    <location>
        <begin position="274"/>
        <end position="288"/>
    </location>
</feature>
<dbReference type="Gene3D" id="2.30.29.30">
    <property type="entry name" value="Pleckstrin-homology domain (PH domain)/Phosphotyrosine-binding domain (PTB)"/>
    <property type="match status" value="1"/>
</dbReference>
<feature type="region of interest" description="Disordered" evidence="1">
    <location>
        <begin position="352"/>
        <end position="407"/>
    </location>
</feature>
<dbReference type="PROSITE" id="PS50190">
    <property type="entry name" value="SEC7"/>
    <property type="match status" value="1"/>
</dbReference>
<dbReference type="Proteomes" id="UP000193218">
    <property type="component" value="Unassembled WGS sequence"/>
</dbReference>
<comment type="caution">
    <text evidence="4">The sequence shown here is derived from an EMBL/GenBank/DDBJ whole genome shotgun (WGS) entry which is preliminary data.</text>
</comment>
<feature type="region of interest" description="Disordered" evidence="1">
    <location>
        <begin position="1"/>
        <end position="193"/>
    </location>
</feature>
<organism evidence="4 5">
    <name type="scientific">Kockovaella imperatae</name>
    <dbReference type="NCBI Taxonomy" id="4999"/>
    <lineage>
        <taxon>Eukaryota</taxon>
        <taxon>Fungi</taxon>
        <taxon>Dikarya</taxon>
        <taxon>Basidiomycota</taxon>
        <taxon>Agaricomycotina</taxon>
        <taxon>Tremellomycetes</taxon>
        <taxon>Tremellales</taxon>
        <taxon>Cuniculitremaceae</taxon>
        <taxon>Kockovaella</taxon>
    </lineage>
</organism>
<sequence length="1769" mass="191598">MEDAGAGPSSPRRRTSHEHVDRDRDIVQVQALPDTPGTTGGRRRSWFHFGGSSSRLVEPSVEAQRRRSADHERETLSSSLPTRGSWEEIMPGAPAGGKESTNGARRRGGRAGEESSDGGTLGFADMSLATRRRESQTTITHPVRDSRDSSPPASLSTTPQLASLETLESNIHHPSRESITPRPMIPARTSSYGDRVPNLLQLDESQPLTPTERPLPPIPLALLPVDSPTLPTDIVITPSSPTHHSDPSVLVAPEGISQTLLPQFSSPMTRNRSRSASPRPSPREIPSSDINPPIMDSTLPQKLTPIGLGRPGQAASQLNNDIPPPVPAKPVSVSTPVRLRAASPAQRIVFALPGEGTHQSGRSTPNAESQTRVRRARSLSGIWKESSSGAAAPIGSRPASPEPVYSESPLTDEMVVKASGVLGWLGIKKTVKRRQSEGKLPRIKTDPEKFSDELASGAKSLSRTSSRRPSQEPLKRPSVDEYSGSRQTSGATTVVPGSQSRIQSLFNRRASAQNEERESEGIPTIPNSPIVLPAQARPIPAAQRWIRGRPTTAESSQSSLQLEADSFSSSQIAEPETWVSTPDGEETLFDPEGSSHWGPGMRPWMDSYEQFRPGPSTPLDSLPEKEVLPTPSANLIPGSSLDHGSRARAWSDAPRPRGCDNDRNSSEVHLPSRSLQPSPFEGSRPKMPGRSSSGNAAIIGRMRSAFLRSSSRGKPGVESDKEDQIQSDELPGRIDTAEFGGRPSGDGIIMQQTLSSSSDVASSRPRSRRGMFQKNSGSNTLLGLLDGDRQILLNETPERSPRTSMTATSASSVASGSNRPPAAALLTGRSGRVRASTLSAAPSSSTFVSPVSPQLYPAAATPPRRRASAISRMTQNLLGTSPRGPTLFPLPPRSSGSLSSAYQSGLRSPDEPSSLVASPRPSAGSISAFMGNAALKAISARLDDETPEQFLERITRSVGGSDIGTVLASSADDFYRDALRLFMSRFDFTHNSLDVALRKLLLAMSLPKETQQIDRIIEAFSARYEECEPALFGTKDNTYILAFSMIMLHTDAFNRHNKNKMTKPDYVKNTRLDGVSSTVLEAFYDNITYTPFIFVDDDPTSRSAISSNLALDAYTPSSAGPSTPSGSMTLQTPRSSGKLDVYQLIGTGAMDSLRVDVERFVPVDSPFNCHGTRPSDADSLHNTFLKGALLPIISTKRKSSTASFIGNSSAGSTKREPDLVLRVTKAGLLSRKDEGPETGKKLSRKWKAWSVVLTGSQLLFFRDPTWALSILEQTQRTSGTVDEPTVLSTVVNFKPDEVFPVSQCIATYDESLDSSSNTFRYLMPPGRSYMLQAADENEMNEWINLINYASAFKTADIRMRSPPVQKEGAVQIGAEAAKQHQVEQSSAEPESAETGASQGPVKKVSFEGPAPTASPQFIRASSHTVSSPAAPRPIAIRAKSADARAMPAVDTSNEVMETSGEKLEKVLDVVKADLAAGSEPGDFITWKANMGSTDRRIGHRSRNVAVERQIHRFEAQLKHVKENLEVNLRLARNLAILTPFQKLTRDRIQSAVTILAQKVRQDRVHVAKVQCWIDVLREDLEQDERDWARIHQVALQAATRALREPELSGQRRASSSKSKSPEVPTGIRTSSDLPKFSLSSPEMDNKSLEHDHRSPQTPIRSIPVKTDTSHHSDLLGRSPGELPIVIRRSSEDGPLPVRPGYSRQVSANSYLSVDNDSSGNRESTQDEEEGDGKASKDTIGVNRDTRSATNASSPMLFSISDLGEAPKTR</sequence>
<evidence type="ECO:0000259" key="3">
    <source>
        <dbReference type="PROSITE" id="PS50190"/>
    </source>
</evidence>
<feature type="compositionally biased region" description="Polar residues" evidence="1">
    <location>
        <begin position="357"/>
        <end position="370"/>
    </location>
</feature>
<dbReference type="STRING" id="4999.A0A1Y1USM8"/>
<name>A0A1Y1USM8_9TREE</name>
<feature type="compositionally biased region" description="Polar residues" evidence="1">
    <location>
        <begin position="1703"/>
        <end position="1722"/>
    </location>
</feature>
<evidence type="ECO:0008006" key="6">
    <source>
        <dbReference type="Google" id="ProtNLM"/>
    </source>
</evidence>
<reference evidence="4 5" key="1">
    <citation type="submission" date="2017-03" db="EMBL/GenBank/DDBJ databases">
        <title>Widespread Adenine N6-methylation of Active Genes in Fungi.</title>
        <authorList>
            <consortium name="DOE Joint Genome Institute"/>
            <person name="Mondo S.J."/>
            <person name="Dannebaum R.O."/>
            <person name="Kuo R.C."/>
            <person name="Louie K.B."/>
            <person name="Bewick A.J."/>
            <person name="Labutti K."/>
            <person name="Haridas S."/>
            <person name="Kuo A."/>
            <person name="Salamov A."/>
            <person name="Ahrendt S.R."/>
            <person name="Lau R."/>
            <person name="Bowen B.P."/>
            <person name="Lipzen A."/>
            <person name="Sullivan W."/>
            <person name="Andreopoulos W.B."/>
            <person name="Clum A."/>
            <person name="Lindquist E."/>
            <person name="Daum C."/>
            <person name="Northen T.R."/>
            <person name="Ramamoorthy G."/>
            <person name="Schmitz R.J."/>
            <person name="Gryganskyi A."/>
            <person name="Culley D."/>
            <person name="Magnuson J."/>
            <person name="James T.Y."/>
            <person name="O'Malley M.A."/>
            <person name="Stajich J.E."/>
            <person name="Spatafora J.W."/>
            <person name="Visel A."/>
            <person name="Grigoriev I.V."/>
        </authorList>
    </citation>
    <scope>NUCLEOTIDE SEQUENCE [LARGE SCALE GENOMIC DNA]</scope>
    <source>
        <strain evidence="4 5">NRRL Y-17943</strain>
    </source>
</reference>
<feature type="compositionally biased region" description="Basic and acidic residues" evidence="1">
    <location>
        <begin position="469"/>
        <end position="479"/>
    </location>
</feature>
<dbReference type="OrthoDB" id="430364at2759"/>
<dbReference type="PROSITE" id="PS50003">
    <property type="entry name" value="PH_DOMAIN"/>
    <property type="match status" value="1"/>
</dbReference>
<dbReference type="InterPro" id="IPR035999">
    <property type="entry name" value="Sec7_dom_sf"/>
</dbReference>
<dbReference type="SUPFAM" id="SSF48425">
    <property type="entry name" value="Sec7 domain"/>
    <property type="match status" value="1"/>
</dbReference>
<feature type="compositionally biased region" description="Polar residues" evidence="1">
    <location>
        <begin position="484"/>
        <end position="513"/>
    </location>
</feature>
<feature type="region of interest" description="Disordered" evidence="1">
    <location>
        <begin position="1601"/>
        <end position="1769"/>
    </location>
</feature>
<dbReference type="PANTHER" id="PTHR10663:SF405">
    <property type="entry name" value="ARF GUANINE NUCLEOTIDE EXCHANGE FACTOR SYT1"/>
    <property type="match status" value="1"/>
</dbReference>
<feature type="region of interest" description="Disordered" evidence="1">
    <location>
        <begin position="876"/>
        <end position="921"/>
    </location>
</feature>
<feature type="compositionally biased region" description="Polar residues" evidence="1">
    <location>
        <begin position="1627"/>
        <end position="1642"/>
    </location>
</feature>
<evidence type="ECO:0000256" key="1">
    <source>
        <dbReference type="SAM" id="MobiDB-lite"/>
    </source>
</evidence>
<evidence type="ECO:0000313" key="5">
    <source>
        <dbReference type="Proteomes" id="UP000193218"/>
    </source>
</evidence>
<feature type="compositionally biased region" description="Polar residues" evidence="1">
    <location>
        <begin position="459"/>
        <end position="468"/>
    </location>
</feature>
<dbReference type="InterPro" id="IPR023394">
    <property type="entry name" value="Sec7_C_sf"/>
</dbReference>
<feature type="domain" description="PH" evidence="2">
    <location>
        <begin position="1222"/>
        <end position="1351"/>
    </location>
</feature>
<feature type="compositionally biased region" description="Low complexity" evidence="1">
    <location>
        <begin position="1115"/>
        <end position="1127"/>
    </location>
</feature>
<feature type="compositionally biased region" description="Low complexity" evidence="1">
    <location>
        <begin position="893"/>
        <end position="906"/>
    </location>
</feature>
<feature type="region of interest" description="Disordered" evidence="1">
    <location>
        <begin position="261"/>
        <end position="331"/>
    </location>
</feature>
<accession>A0A1Y1USM8</accession>
<feature type="compositionally biased region" description="Basic and acidic residues" evidence="1">
    <location>
        <begin position="715"/>
        <end position="736"/>
    </location>
</feature>
<dbReference type="InParanoid" id="A0A1Y1USM8"/>
<feature type="compositionally biased region" description="Basic and acidic residues" evidence="1">
    <location>
        <begin position="654"/>
        <end position="666"/>
    </location>
</feature>
<feature type="compositionally biased region" description="Basic and acidic residues" evidence="1">
    <location>
        <begin position="63"/>
        <end position="75"/>
    </location>
</feature>
<feature type="compositionally biased region" description="Basic and acidic residues" evidence="1">
    <location>
        <begin position="17"/>
        <end position="26"/>
    </location>
</feature>
<evidence type="ECO:0000313" key="4">
    <source>
        <dbReference type="EMBL" id="ORX41011.1"/>
    </source>
</evidence>
<dbReference type="SUPFAM" id="SSF50729">
    <property type="entry name" value="PH domain-like"/>
    <property type="match status" value="1"/>
</dbReference>
<feature type="region of interest" description="Disordered" evidence="1">
    <location>
        <begin position="795"/>
        <end position="824"/>
    </location>
</feature>
<dbReference type="InterPro" id="IPR011993">
    <property type="entry name" value="PH-like_dom_sf"/>
</dbReference>
<dbReference type="GO" id="GO:0032012">
    <property type="term" value="P:regulation of ARF protein signal transduction"/>
    <property type="evidence" value="ECO:0007669"/>
    <property type="project" value="InterPro"/>
</dbReference>
<evidence type="ECO:0000259" key="2">
    <source>
        <dbReference type="PROSITE" id="PS50003"/>
    </source>
</evidence>
<dbReference type="InterPro" id="IPR000904">
    <property type="entry name" value="Sec7_dom"/>
</dbReference>
<feature type="compositionally biased region" description="Polar residues" evidence="1">
    <location>
        <begin position="261"/>
        <end position="270"/>
    </location>
</feature>
<feature type="region of interest" description="Disordered" evidence="1">
    <location>
        <begin position="433"/>
        <end position="531"/>
    </location>
</feature>
<dbReference type="RefSeq" id="XP_021874690.1">
    <property type="nucleotide sequence ID" value="XM_022018800.1"/>
</dbReference>
<feature type="compositionally biased region" description="Low complexity" evidence="1">
    <location>
        <begin position="755"/>
        <end position="764"/>
    </location>
</feature>
<dbReference type="Pfam" id="PF01369">
    <property type="entry name" value="Sec7"/>
    <property type="match status" value="1"/>
</dbReference>
<feature type="compositionally biased region" description="Basic and acidic residues" evidence="1">
    <location>
        <begin position="1643"/>
        <end position="1654"/>
    </location>
</feature>
<feature type="domain" description="SEC7" evidence="3">
    <location>
        <begin position="891"/>
        <end position="1090"/>
    </location>
</feature>
<dbReference type="SMART" id="SM00222">
    <property type="entry name" value="Sec7"/>
    <property type="match status" value="1"/>
</dbReference>
<feature type="region of interest" description="Disordered" evidence="1">
    <location>
        <begin position="549"/>
        <end position="783"/>
    </location>
</feature>
<protein>
    <recommendedName>
        <fullName evidence="6">SEC7 domain-containing protein</fullName>
    </recommendedName>
</protein>
<gene>
    <name evidence="4" type="ORF">BD324DRAFT_654632</name>
</gene>
<feature type="compositionally biased region" description="Polar residues" evidence="1">
    <location>
        <begin position="552"/>
        <end position="572"/>
    </location>
</feature>
<feature type="compositionally biased region" description="Polar residues" evidence="1">
    <location>
        <begin position="1413"/>
        <end position="1425"/>
    </location>
</feature>
<dbReference type="Gene3D" id="1.10.1000.11">
    <property type="entry name" value="Arf Nucleotide-binding Site Opener,domain 2"/>
    <property type="match status" value="1"/>
</dbReference>
<dbReference type="GO" id="GO:0005085">
    <property type="term" value="F:guanyl-nucleotide exchange factor activity"/>
    <property type="evidence" value="ECO:0007669"/>
    <property type="project" value="InterPro"/>
</dbReference>
<keyword evidence="5" id="KW-1185">Reference proteome</keyword>
<feature type="compositionally biased region" description="Basic and acidic residues" evidence="1">
    <location>
        <begin position="434"/>
        <end position="452"/>
    </location>
</feature>
<feature type="compositionally biased region" description="Low complexity" evidence="1">
    <location>
        <begin position="802"/>
        <end position="819"/>
    </location>
</feature>
<dbReference type="EMBL" id="NBSH01000001">
    <property type="protein sequence ID" value="ORX41011.1"/>
    <property type="molecule type" value="Genomic_DNA"/>
</dbReference>
<dbReference type="GeneID" id="33560609"/>
<dbReference type="SMART" id="SM00233">
    <property type="entry name" value="PH"/>
    <property type="match status" value="1"/>
</dbReference>
<feature type="compositionally biased region" description="Polar residues" evidence="1">
    <location>
        <begin position="149"/>
        <end position="169"/>
    </location>
</feature>
<feature type="region of interest" description="Disordered" evidence="1">
    <location>
        <begin position="1115"/>
        <end position="1134"/>
    </location>
</feature>